<name>A0ABR3EIA8_9AGAR</name>
<feature type="non-terminal residue" evidence="4">
    <location>
        <position position="1"/>
    </location>
</feature>
<organism evidence="4 5">
    <name type="scientific">Marasmius crinis-equi</name>
    <dbReference type="NCBI Taxonomy" id="585013"/>
    <lineage>
        <taxon>Eukaryota</taxon>
        <taxon>Fungi</taxon>
        <taxon>Dikarya</taxon>
        <taxon>Basidiomycota</taxon>
        <taxon>Agaricomycotina</taxon>
        <taxon>Agaricomycetes</taxon>
        <taxon>Agaricomycetidae</taxon>
        <taxon>Agaricales</taxon>
        <taxon>Marasmiineae</taxon>
        <taxon>Marasmiaceae</taxon>
        <taxon>Marasmius</taxon>
    </lineage>
</organism>
<protein>
    <submittedName>
        <fullName evidence="4">Uncharacterized protein</fullName>
    </submittedName>
</protein>
<dbReference type="Proteomes" id="UP001465976">
    <property type="component" value="Unassembled WGS sequence"/>
</dbReference>
<comment type="caution">
    <text evidence="4">The sequence shown here is derived from an EMBL/GenBank/DDBJ whole genome shotgun (WGS) entry which is preliminary data.</text>
</comment>
<evidence type="ECO:0000256" key="2">
    <source>
        <dbReference type="ARBA" id="ARBA00022691"/>
    </source>
</evidence>
<keyword evidence="3" id="KW-1133">Transmembrane helix</keyword>
<evidence type="ECO:0000313" key="4">
    <source>
        <dbReference type="EMBL" id="KAL0562626.1"/>
    </source>
</evidence>
<evidence type="ECO:0000256" key="3">
    <source>
        <dbReference type="SAM" id="Phobius"/>
    </source>
</evidence>
<sequence>LYNSTALAFPVTFIAGDIFDSSFISDPDRTPPAPPQKIDIRKLTSLVYLYGSISAIHTSLLFHLFNKETQARLAKRLAGLLSLEPGSMIFGQHLALPHSGLLALPSGRHTYSYSAESWKMLWEGMFRDGAVDVESVLQSFQVSEQEMHILKWSVVRK</sequence>
<evidence type="ECO:0000313" key="5">
    <source>
        <dbReference type="Proteomes" id="UP001465976"/>
    </source>
</evidence>
<reference evidence="4 5" key="1">
    <citation type="submission" date="2024-02" db="EMBL/GenBank/DDBJ databases">
        <title>A draft genome for the cacao thread blight pathogen Marasmius crinis-equi.</title>
        <authorList>
            <person name="Cohen S.P."/>
            <person name="Baruah I.K."/>
            <person name="Amoako-Attah I."/>
            <person name="Bukari Y."/>
            <person name="Meinhardt L.W."/>
            <person name="Bailey B.A."/>
        </authorList>
    </citation>
    <scope>NUCLEOTIDE SEQUENCE [LARGE SCALE GENOMIC DNA]</scope>
    <source>
        <strain evidence="4 5">GH-76</strain>
    </source>
</reference>
<keyword evidence="1" id="KW-0808">Transferase</keyword>
<keyword evidence="3" id="KW-0472">Membrane</keyword>
<feature type="transmembrane region" description="Helical" evidence="3">
    <location>
        <begin position="47"/>
        <end position="66"/>
    </location>
</feature>
<evidence type="ECO:0000256" key="1">
    <source>
        <dbReference type="ARBA" id="ARBA00022679"/>
    </source>
</evidence>
<accession>A0ABR3EIA8</accession>
<keyword evidence="5" id="KW-1185">Reference proteome</keyword>
<keyword evidence="2" id="KW-0949">S-adenosyl-L-methionine</keyword>
<keyword evidence="3" id="KW-0812">Transmembrane</keyword>
<dbReference type="PANTHER" id="PTHR35897">
    <property type="entry name" value="METHYLTRANSFERASE AUSD"/>
    <property type="match status" value="1"/>
</dbReference>
<proteinExistence type="predicted"/>
<dbReference type="PANTHER" id="PTHR35897:SF1">
    <property type="entry name" value="METHYLTRANSFERASE AUSD"/>
    <property type="match status" value="1"/>
</dbReference>
<gene>
    <name evidence="4" type="ORF">V5O48_019458</name>
</gene>
<dbReference type="InterPro" id="IPR051654">
    <property type="entry name" value="Meroterpenoid_MTases"/>
</dbReference>
<dbReference type="EMBL" id="JBAHYK010004986">
    <property type="protein sequence ID" value="KAL0562626.1"/>
    <property type="molecule type" value="Genomic_DNA"/>
</dbReference>